<dbReference type="EMBL" id="JYDL01000055">
    <property type="protein sequence ID" value="KRX19772.1"/>
    <property type="molecule type" value="Genomic_DNA"/>
</dbReference>
<dbReference type="InterPro" id="IPR053937">
    <property type="entry name" value="GOST_TM"/>
</dbReference>
<keyword evidence="5 7" id="KW-0472">Membrane</keyword>
<evidence type="ECO:0000256" key="7">
    <source>
        <dbReference type="SAM" id="Phobius"/>
    </source>
</evidence>
<organism evidence="9 10">
    <name type="scientific">Trichinella nelsoni</name>
    <dbReference type="NCBI Taxonomy" id="6336"/>
    <lineage>
        <taxon>Eukaryota</taxon>
        <taxon>Metazoa</taxon>
        <taxon>Ecdysozoa</taxon>
        <taxon>Nematoda</taxon>
        <taxon>Enoplea</taxon>
        <taxon>Dorylaimia</taxon>
        <taxon>Trichinellida</taxon>
        <taxon>Trichinellidae</taxon>
        <taxon>Trichinella</taxon>
    </lineage>
</organism>
<reference evidence="9 10" key="1">
    <citation type="submission" date="2015-01" db="EMBL/GenBank/DDBJ databases">
        <title>Evolution of Trichinella species and genotypes.</title>
        <authorList>
            <person name="Korhonen P.K."/>
            <person name="Edoardo P."/>
            <person name="Giuseppe L.R."/>
            <person name="Gasser R.B."/>
        </authorList>
    </citation>
    <scope>NUCLEOTIDE SEQUENCE [LARGE SCALE GENOMIC DNA]</scope>
    <source>
        <strain evidence="9">ISS37</strain>
    </source>
</reference>
<evidence type="ECO:0000256" key="5">
    <source>
        <dbReference type="ARBA" id="ARBA00023136"/>
    </source>
</evidence>
<keyword evidence="3" id="KW-0732">Signal</keyword>
<comment type="subcellular location">
    <subcellularLocation>
        <location evidence="1">Membrane</location>
        <topology evidence="1">Multi-pass membrane protein</topology>
    </subcellularLocation>
</comment>
<proteinExistence type="predicted"/>
<protein>
    <recommendedName>
        <fullName evidence="8">GOST seven transmembrane domain-containing protein</fullName>
    </recommendedName>
</protein>
<feature type="transmembrane region" description="Helical" evidence="7">
    <location>
        <begin position="324"/>
        <end position="344"/>
    </location>
</feature>
<evidence type="ECO:0000256" key="4">
    <source>
        <dbReference type="ARBA" id="ARBA00022989"/>
    </source>
</evidence>
<sequence>MFFSIFCFGEVLTSTLLDLDRANYEVRMAYDHRAYIELSNFVYDAGGVLSVIIQNFTFPDTKLLDIKEPVGFTLTRGDEILEYVKTNPNLCYLTADSSLYQMPAVWFVMDFAKREVHLYHKHGLYLQICPQEAGHRCFNENVEEIDEDINGFRNETLKLSYENDKLSFQFTVIFTESDKDQYVMFFHNCFNYGKNFFQRTTVSFQAYISEKNTYGYLSAGAAILPMLYMGFACAFFLLTLVWIGTLYYQKENLHKIHYLMAALVVLKTMSILIHGVHYDRILKTGNHGEAWAFMFYSLHLYNFIHQVCSLTAVLMFLYLRLKGALLFGTLLLIGTGWSFFKNFLVERDRKMLMIIIPLQVVDNVALIALGEGELGDQSHFFWFRLFIMLDLLCCVAVILPYGAFVIGLFLFIRSIKHLEQASRTDGKASFNLEKLKLFQQFYIIIICYIYVTRIIKYLFEFSIPPRYSWVIVLLEESGTLIFFAITGYKFKPSPNNPYLELPQEEDIECAEFIPQPSDADGNDVLFVSHKRMTMKKKSGEENGEQTATANQRE</sequence>
<gene>
    <name evidence="9" type="primary">Gpr107</name>
    <name evidence="9" type="ORF">T07_11889</name>
</gene>
<comment type="caution">
    <text evidence="9">The sequence shown here is derived from an EMBL/GenBank/DDBJ whole genome shotgun (WGS) entry which is preliminary data.</text>
</comment>
<dbReference type="Pfam" id="PF06814">
    <property type="entry name" value="GOST_TM"/>
    <property type="match status" value="1"/>
</dbReference>
<dbReference type="PANTHER" id="PTHR21229:SF2">
    <property type="entry name" value="RE59932P"/>
    <property type="match status" value="1"/>
</dbReference>
<keyword evidence="4 7" id="KW-1133">Transmembrane helix</keyword>
<feature type="transmembrane region" description="Helical" evidence="7">
    <location>
        <begin position="214"/>
        <end position="244"/>
    </location>
</feature>
<evidence type="ECO:0000259" key="8">
    <source>
        <dbReference type="Pfam" id="PF06814"/>
    </source>
</evidence>
<accession>A0A0V0RZ66</accession>
<dbReference type="InterPro" id="IPR009637">
    <property type="entry name" value="GPR107/GPR108-like"/>
</dbReference>
<feature type="region of interest" description="Disordered" evidence="6">
    <location>
        <begin position="533"/>
        <end position="553"/>
    </location>
</feature>
<evidence type="ECO:0000313" key="9">
    <source>
        <dbReference type="EMBL" id="KRX19772.1"/>
    </source>
</evidence>
<dbReference type="GO" id="GO:0005794">
    <property type="term" value="C:Golgi apparatus"/>
    <property type="evidence" value="ECO:0007669"/>
    <property type="project" value="TreeGrafter"/>
</dbReference>
<evidence type="ECO:0000256" key="6">
    <source>
        <dbReference type="SAM" id="MobiDB-lite"/>
    </source>
</evidence>
<name>A0A0V0RZ66_9BILA</name>
<dbReference type="OrthoDB" id="29657at2759"/>
<evidence type="ECO:0000256" key="2">
    <source>
        <dbReference type="ARBA" id="ARBA00022692"/>
    </source>
</evidence>
<feature type="domain" description="GOST seven transmembrane" evidence="8">
    <location>
        <begin position="225"/>
        <end position="497"/>
    </location>
</feature>
<dbReference type="GO" id="GO:0016020">
    <property type="term" value="C:membrane"/>
    <property type="evidence" value="ECO:0007669"/>
    <property type="project" value="UniProtKB-SubCell"/>
</dbReference>
<feature type="transmembrane region" description="Helical" evidence="7">
    <location>
        <begin position="381"/>
        <end position="412"/>
    </location>
</feature>
<feature type="transmembrane region" description="Helical" evidence="7">
    <location>
        <begin position="437"/>
        <end position="455"/>
    </location>
</feature>
<keyword evidence="10" id="KW-1185">Reference proteome</keyword>
<keyword evidence="2 7" id="KW-0812">Transmembrane</keyword>
<feature type="transmembrane region" description="Helical" evidence="7">
    <location>
        <begin position="256"/>
        <end position="278"/>
    </location>
</feature>
<feature type="compositionally biased region" description="Polar residues" evidence="6">
    <location>
        <begin position="544"/>
        <end position="553"/>
    </location>
</feature>
<evidence type="ECO:0000313" key="10">
    <source>
        <dbReference type="Proteomes" id="UP000054630"/>
    </source>
</evidence>
<evidence type="ECO:0000256" key="3">
    <source>
        <dbReference type="ARBA" id="ARBA00022729"/>
    </source>
</evidence>
<dbReference type="Proteomes" id="UP000054630">
    <property type="component" value="Unassembled WGS sequence"/>
</dbReference>
<dbReference type="PANTHER" id="PTHR21229">
    <property type="entry name" value="LUNG SEVEN TRANSMEMBRANE RECEPTOR"/>
    <property type="match status" value="1"/>
</dbReference>
<feature type="transmembrane region" description="Helical" evidence="7">
    <location>
        <begin position="467"/>
        <end position="488"/>
    </location>
</feature>
<evidence type="ECO:0000256" key="1">
    <source>
        <dbReference type="ARBA" id="ARBA00004141"/>
    </source>
</evidence>
<dbReference type="AlphaFoldDB" id="A0A0V0RZ66"/>